<comment type="caution">
    <text evidence="3">The sequence shown here is derived from an EMBL/GenBank/DDBJ whole genome shotgun (WGS) entry which is preliminary data.</text>
</comment>
<protein>
    <submittedName>
        <fullName evidence="3">Pimeloyl-ACP methyl ester carboxylesterase</fullName>
    </submittedName>
</protein>
<dbReference type="Gene3D" id="3.40.50.1820">
    <property type="entry name" value="alpha/beta hydrolase"/>
    <property type="match status" value="1"/>
</dbReference>
<evidence type="ECO:0000313" key="4">
    <source>
        <dbReference type="Proteomes" id="UP000253324"/>
    </source>
</evidence>
<dbReference type="RefSeq" id="WP_114431064.1">
    <property type="nucleotide sequence ID" value="NZ_QPJM01000009.1"/>
</dbReference>
<evidence type="ECO:0000256" key="1">
    <source>
        <dbReference type="SAM" id="SignalP"/>
    </source>
</evidence>
<gene>
    <name evidence="3" type="ORF">C7476_10986</name>
</gene>
<dbReference type="OrthoDB" id="9814966at2"/>
<dbReference type="InterPro" id="IPR000073">
    <property type="entry name" value="AB_hydrolase_1"/>
</dbReference>
<dbReference type="InterPro" id="IPR029058">
    <property type="entry name" value="AB_hydrolase_fold"/>
</dbReference>
<feature type="signal peptide" evidence="1">
    <location>
        <begin position="1"/>
        <end position="20"/>
    </location>
</feature>
<sequence>MKKIAKFVFAAGFYAASTLAGFATTSKPTIVLVHGAFADSSSWNHVVSRLEKDGYPVLAVANPLRGVKSDGEYVARILKSVKTPLVLVGHSYGGSVISSAAANVSNVKALVFVSAFAPELGESAATLSGKNPGSTLGPTLDEPVVLPDGTKDLYINQRKFPEQFAADVPLATARLMAVGQRPITDAALAEPASNAAWEKIPSWFVYGEADKNIPPQTLKWMADRAKSKKTVAIQGASHVVMISHPDEVTKLIEAAASEQ</sequence>
<reference evidence="3 4" key="1">
    <citation type="submission" date="2018-07" db="EMBL/GenBank/DDBJ databases">
        <title>Genomic Encyclopedia of Type Strains, Phase III (KMG-III): the genomes of soil and plant-associated and newly described type strains.</title>
        <authorList>
            <person name="Whitman W."/>
        </authorList>
    </citation>
    <scope>NUCLEOTIDE SEQUENCE [LARGE SCALE GENOMIC DNA]</scope>
    <source>
        <strain evidence="3 4">31-25a</strain>
    </source>
</reference>
<evidence type="ECO:0000259" key="2">
    <source>
        <dbReference type="Pfam" id="PF12697"/>
    </source>
</evidence>
<name>A0A368YUQ0_9HYPH</name>
<feature type="domain" description="AB hydrolase-1" evidence="2">
    <location>
        <begin position="30"/>
        <end position="249"/>
    </location>
</feature>
<dbReference type="Pfam" id="PF12697">
    <property type="entry name" value="Abhydrolase_6"/>
    <property type="match status" value="1"/>
</dbReference>
<feature type="chain" id="PRO_5017075940" evidence="1">
    <location>
        <begin position="21"/>
        <end position="259"/>
    </location>
</feature>
<dbReference type="Proteomes" id="UP000253324">
    <property type="component" value="Unassembled WGS sequence"/>
</dbReference>
<evidence type="ECO:0000313" key="3">
    <source>
        <dbReference type="EMBL" id="RCW81904.1"/>
    </source>
</evidence>
<keyword evidence="4" id="KW-1185">Reference proteome</keyword>
<keyword evidence="1" id="KW-0732">Signal</keyword>
<dbReference type="EMBL" id="QPJM01000009">
    <property type="protein sequence ID" value="RCW81904.1"/>
    <property type="molecule type" value="Genomic_DNA"/>
</dbReference>
<dbReference type="PANTHER" id="PTHR37017">
    <property type="entry name" value="AB HYDROLASE-1 DOMAIN-CONTAINING PROTEIN-RELATED"/>
    <property type="match status" value="1"/>
</dbReference>
<dbReference type="InterPro" id="IPR052897">
    <property type="entry name" value="Sec-Metab_Biosynth_Hydrolase"/>
</dbReference>
<dbReference type="AlphaFoldDB" id="A0A368YUQ0"/>
<organism evidence="3 4">
    <name type="scientific">Phyllobacterium bourgognense</name>
    <dbReference type="NCBI Taxonomy" id="314236"/>
    <lineage>
        <taxon>Bacteria</taxon>
        <taxon>Pseudomonadati</taxon>
        <taxon>Pseudomonadota</taxon>
        <taxon>Alphaproteobacteria</taxon>
        <taxon>Hyphomicrobiales</taxon>
        <taxon>Phyllobacteriaceae</taxon>
        <taxon>Phyllobacterium</taxon>
    </lineage>
</organism>
<dbReference type="PANTHER" id="PTHR37017:SF11">
    <property type="entry name" value="ESTERASE_LIPASE_THIOESTERASE DOMAIN-CONTAINING PROTEIN"/>
    <property type="match status" value="1"/>
</dbReference>
<accession>A0A368YUQ0</accession>
<proteinExistence type="predicted"/>
<dbReference type="SUPFAM" id="SSF53474">
    <property type="entry name" value="alpha/beta-Hydrolases"/>
    <property type="match status" value="1"/>
</dbReference>